<dbReference type="EMBL" id="CP045121">
    <property type="protein sequence ID" value="QIN79213.1"/>
    <property type="molecule type" value="Genomic_DNA"/>
</dbReference>
<feature type="region of interest" description="Disordered" evidence="1">
    <location>
        <begin position="313"/>
        <end position="451"/>
    </location>
</feature>
<keyword evidence="2" id="KW-0812">Transmembrane</keyword>
<organism evidence="4 5">
    <name type="scientific">Rubrobacter marinus</name>
    <dbReference type="NCBI Taxonomy" id="2653852"/>
    <lineage>
        <taxon>Bacteria</taxon>
        <taxon>Bacillati</taxon>
        <taxon>Actinomycetota</taxon>
        <taxon>Rubrobacteria</taxon>
        <taxon>Rubrobacterales</taxon>
        <taxon>Rubrobacteraceae</taxon>
        <taxon>Rubrobacter</taxon>
    </lineage>
</organism>
<dbReference type="PANTHER" id="PTHR43798">
    <property type="entry name" value="MONOACYLGLYCEROL LIPASE"/>
    <property type="match status" value="1"/>
</dbReference>
<feature type="compositionally biased region" description="Basic and acidic residues" evidence="1">
    <location>
        <begin position="376"/>
        <end position="409"/>
    </location>
</feature>
<dbReference type="InterPro" id="IPR029058">
    <property type="entry name" value="AB_hydrolase_fold"/>
</dbReference>
<gene>
    <name evidence="4" type="ORF">GBA65_12560</name>
</gene>
<evidence type="ECO:0000256" key="1">
    <source>
        <dbReference type="SAM" id="MobiDB-lite"/>
    </source>
</evidence>
<dbReference type="PRINTS" id="PR00111">
    <property type="entry name" value="ABHYDROLASE"/>
</dbReference>
<feature type="domain" description="AB hydrolase-1" evidence="3">
    <location>
        <begin position="54"/>
        <end position="287"/>
    </location>
</feature>
<reference evidence="4 5" key="1">
    <citation type="submission" date="2019-10" db="EMBL/GenBank/DDBJ databases">
        <title>Rubrobacter sp nov SCSIO 52915 isolated from a deep-sea sediment in the South China Sea.</title>
        <authorList>
            <person name="Chen R.W."/>
        </authorList>
    </citation>
    <scope>NUCLEOTIDE SEQUENCE [LARGE SCALE GENOMIC DNA]</scope>
    <source>
        <strain evidence="4 5">SCSIO 52915</strain>
    </source>
</reference>
<evidence type="ECO:0000259" key="3">
    <source>
        <dbReference type="Pfam" id="PF00561"/>
    </source>
</evidence>
<dbReference type="GO" id="GO:0016787">
    <property type="term" value="F:hydrolase activity"/>
    <property type="evidence" value="ECO:0007669"/>
    <property type="project" value="UniProtKB-KW"/>
</dbReference>
<dbReference type="Gene3D" id="3.40.50.1820">
    <property type="entry name" value="alpha/beta hydrolase"/>
    <property type="match status" value="1"/>
</dbReference>
<protein>
    <submittedName>
        <fullName evidence="4">Alpha/beta fold hydrolase</fullName>
    </submittedName>
</protein>
<keyword evidence="2" id="KW-0472">Membrane</keyword>
<evidence type="ECO:0000313" key="5">
    <source>
        <dbReference type="Proteomes" id="UP000502706"/>
    </source>
</evidence>
<dbReference type="PRINTS" id="PR00412">
    <property type="entry name" value="EPOXHYDRLASE"/>
</dbReference>
<dbReference type="KEGG" id="rmar:GBA65_12560"/>
<name>A0A6G8PYD3_9ACTN</name>
<evidence type="ECO:0000256" key="2">
    <source>
        <dbReference type="SAM" id="Phobius"/>
    </source>
</evidence>
<dbReference type="InterPro" id="IPR000073">
    <property type="entry name" value="AB_hydrolase_1"/>
</dbReference>
<dbReference type="AlphaFoldDB" id="A0A6G8PYD3"/>
<dbReference type="Pfam" id="PF00561">
    <property type="entry name" value="Abhydrolase_1"/>
    <property type="match status" value="1"/>
</dbReference>
<feature type="compositionally biased region" description="Basic and acidic residues" evidence="1">
    <location>
        <begin position="423"/>
        <end position="438"/>
    </location>
</feature>
<feature type="transmembrane region" description="Helical" evidence="2">
    <location>
        <begin position="164"/>
        <end position="184"/>
    </location>
</feature>
<dbReference type="RefSeq" id="WP_166396874.1">
    <property type="nucleotide sequence ID" value="NZ_CP045121.1"/>
</dbReference>
<feature type="compositionally biased region" description="Acidic residues" evidence="1">
    <location>
        <begin position="360"/>
        <end position="375"/>
    </location>
</feature>
<dbReference type="SUPFAM" id="SSF53474">
    <property type="entry name" value="alpha/beta-Hydrolases"/>
    <property type="match status" value="1"/>
</dbReference>
<keyword evidence="5" id="KW-1185">Reference proteome</keyword>
<dbReference type="InterPro" id="IPR050266">
    <property type="entry name" value="AB_hydrolase_sf"/>
</dbReference>
<accession>A0A6G8PYD3</accession>
<dbReference type="InterPro" id="IPR000639">
    <property type="entry name" value="Epox_hydrolase-like"/>
</dbReference>
<sequence>MSAVIIVVVLLVGVLVAASVALGRRTDEVDSARDTEYLELEGSWIRYRVSGGGPPVLLVHGWLSSGRVWERLANRLAQRFTVYSLDLSGFGESDKPISGYGVRYGSRLLYAFCAHFGLTRAAVVGHDLGGAMAVKLAADHPDVVGRLVLVATPADEDQMDLPTFLWLATLPVVGPLFYTLGRYLRPLRGLWMRPFVSDSGDLTEEAIDDAGMATPASVTKTLNVARRELSRGRLVRQAGIIKVPVLVIVGEEDQIVDPQAASDWARALPTVEVVLVENAGHLPMLERTGEFNAQVLAFFTGDSRYLEAMVEEPPYEDEEGLPDDAEPAAEAPGTSPEDPTTPNVVRKQHGRYDSPQGTSPEEEPGAEEGAGDEADGAQREDPSSNGNEDRPRVIRRRPAEPAEGRREEPLSEVPEDLFQWPEAWKEFRPRERSRRQDHEEPEGPEDAPNGR</sequence>
<proteinExistence type="predicted"/>
<dbReference type="Proteomes" id="UP000502706">
    <property type="component" value="Chromosome"/>
</dbReference>
<keyword evidence="4" id="KW-0378">Hydrolase</keyword>
<evidence type="ECO:0000313" key="4">
    <source>
        <dbReference type="EMBL" id="QIN79213.1"/>
    </source>
</evidence>
<feature type="compositionally biased region" description="Acidic residues" evidence="1">
    <location>
        <begin position="313"/>
        <end position="327"/>
    </location>
</feature>
<keyword evidence="2" id="KW-1133">Transmembrane helix</keyword>